<keyword evidence="2" id="KW-1133">Transmembrane helix</keyword>
<feature type="region of interest" description="Disordered" evidence="1">
    <location>
        <begin position="165"/>
        <end position="238"/>
    </location>
</feature>
<feature type="region of interest" description="Disordered" evidence="1">
    <location>
        <begin position="106"/>
        <end position="152"/>
    </location>
</feature>
<dbReference type="RefSeq" id="WP_095535740.1">
    <property type="nucleotide sequence ID" value="NZ_NSGO01000006.1"/>
</dbReference>
<evidence type="ECO:0000256" key="2">
    <source>
        <dbReference type="SAM" id="Phobius"/>
    </source>
</evidence>
<feature type="compositionally biased region" description="Acidic residues" evidence="1">
    <location>
        <begin position="183"/>
        <end position="216"/>
    </location>
</feature>
<proteinExistence type="predicted"/>
<sequence>MGSPSLILVLILVVWVIVLAPMMLGNTKKIRRSGEGYEETRVLHEGGTEPVVARRRPKLTSADVHHHTAAEDDVEIVEAEEEQVLIDDTPTLRNFFRKEVATQEDRPVVIDAESEDEEAGSTVVDLDEESDEKGDEAIDGEPQGGSTVVDTDAVDTDAEADRYEMSESYGAPSDFGYAPEGPEGSEDSQDADDSSTAEVAPESEPEPDFEPDDSDLEFAKTRRGRGGYDPERERTAKADRFQRRQRTLLVLIASFVVTFVVAFVVGGWTWVLPAITAGLTAWFLIVLRGVVKKERALHERRVRQLRRARLGVDVDRPQPTPRERRRVGSVILDLDEEHPDFDALPGYVRPQPREDGYGEYTPRAS</sequence>
<evidence type="ECO:0000313" key="3">
    <source>
        <dbReference type="EMBL" id="PAT05915.1"/>
    </source>
</evidence>
<comment type="caution">
    <text evidence="3">The sequence shown here is derived from an EMBL/GenBank/DDBJ whole genome shotgun (WGS) entry which is preliminary data.</text>
</comment>
<keyword evidence="2" id="KW-0472">Membrane</keyword>
<feature type="region of interest" description="Disordered" evidence="1">
    <location>
        <begin position="314"/>
        <end position="365"/>
    </location>
</feature>
<evidence type="ECO:0000256" key="1">
    <source>
        <dbReference type="SAM" id="MobiDB-lite"/>
    </source>
</evidence>
<feature type="transmembrane region" description="Helical" evidence="2">
    <location>
        <begin position="271"/>
        <end position="291"/>
    </location>
</feature>
<feature type="compositionally biased region" description="Basic and acidic residues" evidence="1">
    <location>
        <begin position="226"/>
        <end position="238"/>
    </location>
</feature>
<keyword evidence="2" id="KW-0812">Transmembrane</keyword>
<evidence type="ECO:0000313" key="4">
    <source>
        <dbReference type="Proteomes" id="UP000218281"/>
    </source>
</evidence>
<keyword evidence="4" id="KW-1185">Reference proteome</keyword>
<feature type="transmembrane region" description="Helical" evidence="2">
    <location>
        <begin position="247"/>
        <end position="265"/>
    </location>
</feature>
<reference evidence="3 4" key="1">
    <citation type="submission" date="2017-08" db="EMBL/GenBank/DDBJ databases">
        <title>Whole genome sequences of 6 clinical strains closest to Corynebacterium imitans.</title>
        <authorList>
            <person name="Bernier A.-M."/>
            <person name="Burdz T."/>
            <person name="Bernard K."/>
        </authorList>
    </citation>
    <scope>NUCLEOTIDE SEQUENCE [LARGE SCALE GENOMIC DNA]</scope>
    <source>
        <strain evidence="3 4">NML93-0607</strain>
    </source>
</reference>
<feature type="transmembrane region" description="Helical" evidence="2">
    <location>
        <begin position="6"/>
        <end position="24"/>
    </location>
</feature>
<gene>
    <name evidence="3" type="ORF">CKJ81_06795</name>
</gene>
<dbReference type="EMBL" id="NSGO01000006">
    <property type="protein sequence ID" value="PAT05915.1"/>
    <property type="molecule type" value="Genomic_DNA"/>
</dbReference>
<evidence type="ECO:0008006" key="5">
    <source>
        <dbReference type="Google" id="ProtNLM"/>
    </source>
</evidence>
<organism evidence="3 4">
    <name type="scientific">Corynebacterium hadale</name>
    <dbReference type="NCBI Taxonomy" id="2026255"/>
    <lineage>
        <taxon>Bacteria</taxon>
        <taxon>Bacillati</taxon>
        <taxon>Actinomycetota</taxon>
        <taxon>Actinomycetes</taxon>
        <taxon>Mycobacteriales</taxon>
        <taxon>Corynebacteriaceae</taxon>
        <taxon>Corynebacterium</taxon>
    </lineage>
</organism>
<dbReference type="NCBIfam" id="NF045516">
    <property type="entry name" value="GlpR"/>
    <property type="match status" value="1"/>
</dbReference>
<accession>A0ABX4H9C4</accession>
<feature type="compositionally biased region" description="Acidic residues" evidence="1">
    <location>
        <begin position="112"/>
        <end position="139"/>
    </location>
</feature>
<dbReference type="InterPro" id="IPR053779">
    <property type="entry name" value="GlpR"/>
</dbReference>
<name>A0ABX4H9C4_9CORY</name>
<protein>
    <recommendedName>
        <fullName evidence="5">Transmembrane protein</fullName>
    </recommendedName>
</protein>
<dbReference type="Proteomes" id="UP000218281">
    <property type="component" value="Unassembled WGS sequence"/>
</dbReference>